<proteinExistence type="predicted"/>
<dbReference type="InParanoid" id="A0A3N4KS85"/>
<keyword evidence="2" id="KW-1185">Reference proteome</keyword>
<evidence type="ECO:0000313" key="1">
    <source>
        <dbReference type="EMBL" id="RPB12269.1"/>
    </source>
</evidence>
<sequence>MRKKKYIRRRRRGPPGIPFRFSLPGGVLVYVTLRYGTRNWKNYNICSHGEIDLNIYSARARSGRSGASGGRRQQAKWKRNIIPGDWKLLGGLDGWLSERLV</sequence>
<protein>
    <submittedName>
        <fullName evidence="1">Uncharacterized protein</fullName>
    </submittedName>
</protein>
<gene>
    <name evidence="1" type="ORF">P167DRAFT_171833</name>
</gene>
<dbReference type="AlphaFoldDB" id="A0A3N4KS85"/>
<evidence type="ECO:0000313" key="2">
    <source>
        <dbReference type="Proteomes" id="UP000277580"/>
    </source>
</evidence>
<organism evidence="1 2">
    <name type="scientific">Morchella conica CCBAS932</name>
    <dbReference type="NCBI Taxonomy" id="1392247"/>
    <lineage>
        <taxon>Eukaryota</taxon>
        <taxon>Fungi</taxon>
        <taxon>Dikarya</taxon>
        <taxon>Ascomycota</taxon>
        <taxon>Pezizomycotina</taxon>
        <taxon>Pezizomycetes</taxon>
        <taxon>Pezizales</taxon>
        <taxon>Morchellaceae</taxon>
        <taxon>Morchella</taxon>
    </lineage>
</organism>
<dbReference type="EMBL" id="ML119130">
    <property type="protein sequence ID" value="RPB12269.1"/>
    <property type="molecule type" value="Genomic_DNA"/>
</dbReference>
<name>A0A3N4KS85_9PEZI</name>
<dbReference type="Proteomes" id="UP000277580">
    <property type="component" value="Unassembled WGS sequence"/>
</dbReference>
<accession>A0A3N4KS85</accession>
<reference evidence="1 2" key="1">
    <citation type="journal article" date="2018" name="Nat. Ecol. Evol.">
        <title>Pezizomycetes genomes reveal the molecular basis of ectomycorrhizal truffle lifestyle.</title>
        <authorList>
            <person name="Murat C."/>
            <person name="Payen T."/>
            <person name="Noel B."/>
            <person name="Kuo A."/>
            <person name="Morin E."/>
            <person name="Chen J."/>
            <person name="Kohler A."/>
            <person name="Krizsan K."/>
            <person name="Balestrini R."/>
            <person name="Da Silva C."/>
            <person name="Montanini B."/>
            <person name="Hainaut M."/>
            <person name="Levati E."/>
            <person name="Barry K.W."/>
            <person name="Belfiori B."/>
            <person name="Cichocki N."/>
            <person name="Clum A."/>
            <person name="Dockter R.B."/>
            <person name="Fauchery L."/>
            <person name="Guy J."/>
            <person name="Iotti M."/>
            <person name="Le Tacon F."/>
            <person name="Lindquist E.A."/>
            <person name="Lipzen A."/>
            <person name="Malagnac F."/>
            <person name="Mello A."/>
            <person name="Molinier V."/>
            <person name="Miyauchi S."/>
            <person name="Poulain J."/>
            <person name="Riccioni C."/>
            <person name="Rubini A."/>
            <person name="Sitrit Y."/>
            <person name="Splivallo R."/>
            <person name="Traeger S."/>
            <person name="Wang M."/>
            <person name="Zifcakova L."/>
            <person name="Wipf D."/>
            <person name="Zambonelli A."/>
            <person name="Paolocci F."/>
            <person name="Nowrousian M."/>
            <person name="Ottonello S."/>
            <person name="Baldrian P."/>
            <person name="Spatafora J.W."/>
            <person name="Henrissat B."/>
            <person name="Nagy L.G."/>
            <person name="Aury J.M."/>
            <person name="Wincker P."/>
            <person name="Grigoriev I.V."/>
            <person name="Bonfante P."/>
            <person name="Martin F.M."/>
        </authorList>
    </citation>
    <scope>NUCLEOTIDE SEQUENCE [LARGE SCALE GENOMIC DNA]</scope>
    <source>
        <strain evidence="1 2">CCBAS932</strain>
    </source>
</reference>